<feature type="chain" id="PRO_5041924121" evidence="2">
    <location>
        <begin position="26"/>
        <end position="347"/>
    </location>
</feature>
<dbReference type="InterPro" id="IPR000073">
    <property type="entry name" value="AB_hydrolase_1"/>
</dbReference>
<feature type="signal peptide" evidence="2">
    <location>
        <begin position="1"/>
        <end position="25"/>
    </location>
</feature>
<gene>
    <name evidence="4" type="ORF">J2S42_002047</name>
</gene>
<keyword evidence="1" id="KW-0378">Hydrolase</keyword>
<protein>
    <submittedName>
        <fullName evidence="4">Pimeloyl-ACP methyl ester carboxylesterase</fullName>
    </submittedName>
</protein>
<dbReference type="Pfam" id="PF12697">
    <property type="entry name" value="Abhydrolase_6"/>
    <property type="match status" value="1"/>
</dbReference>
<evidence type="ECO:0000256" key="1">
    <source>
        <dbReference type="ARBA" id="ARBA00022801"/>
    </source>
</evidence>
<dbReference type="GO" id="GO:0016787">
    <property type="term" value="F:hydrolase activity"/>
    <property type="evidence" value="ECO:0007669"/>
    <property type="project" value="UniProtKB-KW"/>
</dbReference>
<accession>A0AAE3VWN8</accession>
<dbReference type="InterPro" id="IPR050266">
    <property type="entry name" value="AB_hydrolase_sf"/>
</dbReference>
<evidence type="ECO:0000313" key="5">
    <source>
        <dbReference type="Proteomes" id="UP001240236"/>
    </source>
</evidence>
<feature type="domain" description="AB hydrolase-1" evidence="3">
    <location>
        <begin position="73"/>
        <end position="317"/>
    </location>
</feature>
<evidence type="ECO:0000313" key="4">
    <source>
        <dbReference type="EMBL" id="MDQ0365378.1"/>
    </source>
</evidence>
<comment type="caution">
    <text evidence="4">The sequence shown here is derived from an EMBL/GenBank/DDBJ whole genome shotgun (WGS) entry which is preliminary data.</text>
</comment>
<dbReference type="EMBL" id="JAUSUZ010000001">
    <property type="protein sequence ID" value="MDQ0365378.1"/>
    <property type="molecule type" value="Genomic_DNA"/>
</dbReference>
<dbReference type="Proteomes" id="UP001240236">
    <property type="component" value="Unassembled WGS sequence"/>
</dbReference>
<name>A0AAE3VWN8_9ACTN</name>
<organism evidence="4 5">
    <name type="scientific">Catenuloplanes indicus</name>
    <dbReference type="NCBI Taxonomy" id="137267"/>
    <lineage>
        <taxon>Bacteria</taxon>
        <taxon>Bacillati</taxon>
        <taxon>Actinomycetota</taxon>
        <taxon>Actinomycetes</taxon>
        <taxon>Micromonosporales</taxon>
        <taxon>Micromonosporaceae</taxon>
        <taxon>Catenuloplanes</taxon>
    </lineage>
</organism>
<dbReference type="PANTHER" id="PTHR43798">
    <property type="entry name" value="MONOACYLGLYCEROL LIPASE"/>
    <property type="match status" value="1"/>
</dbReference>
<proteinExistence type="predicted"/>
<sequence>MMALFYRSIPRIVAAISITAAGGLAAGTPAAAHSGQCARRQVTVTLTAEREAPRYRIMTWLCTPKRPTPVVQVLMSGFTYDHHYWTVASPGRRSYVQSALAAGHAVLYIDRIGVGGSDRPPADAVNADTEAHVAHQLVQRLRKDRYRTVVAVGHSYGSLIWAAESYRYDDVDALVLSGYLHGTHVPTQLLIRAHLQQAEGSPPGYLTQAPNFRRRAYLHPPGVTGQMTELDERLRTTGTTGELTSLKNLADPTYTGRIRRPVLLQIGVQDLLFCNPLTGLPCGSPADLCHREKALYPRAPLSATVQRDTGHSILLHRSAQSATATALAWIDHTVRRAPHPRAVLDCR</sequence>
<reference evidence="4 5" key="1">
    <citation type="submission" date="2023-07" db="EMBL/GenBank/DDBJ databases">
        <title>Sequencing the genomes of 1000 actinobacteria strains.</title>
        <authorList>
            <person name="Klenk H.-P."/>
        </authorList>
    </citation>
    <scope>NUCLEOTIDE SEQUENCE [LARGE SCALE GENOMIC DNA]</scope>
    <source>
        <strain evidence="4 5">DSM 44709</strain>
    </source>
</reference>
<keyword evidence="2" id="KW-0732">Signal</keyword>
<keyword evidence="5" id="KW-1185">Reference proteome</keyword>
<dbReference type="PANTHER" id="PTHR43798:SF31">
    <property type="entry name" value="AB HYDROLASE SUPERFAMILY PROTEIN YCLE"/>
    <property type="match status" value="1"/>
</dbReference>
<evidence type="ECO:0000256" key="2">
    <source>
        <dbReference type="SAM" id="SignalP"/>
    </source>
</evidence>
<dbReference type="RefSeq" id="WP_307237892.1">
    <property type="nucleotide sequence ID" value="NZ_JAUSUZ010000001.1"/>
</dbReference>
<dbReference type="SUPFAM" id="SSF53474">
    <property type="entry name" value="alpha/beta-Hydrolases"/>
    <property type="match status" value="1"/>
</dbReference>
<dbReference type="AlphaFoldDB" id="A0AAE3VWN8"/>
<dbReference type="Gene3D" id="3.40.50.1820">
    <property type="entry name" value="alpha/beta hydrolase"/>
    <property type="match status" value="1"/>
</dbReference>
<dbReference type="InterPro" id="IPR029058">
    <property type="entry name" value="AB_hydrolase_fold"/>
</dbReference>
<dbReference type="GO" id="GO:0016020">
    <property type="term" value="C:membrane"/>
    <property type="evidence" value="ECO:0007669"/>
    <property type="project" value="TreeGrafter"/>
</dbReference>
<evidence type="ECO:0000259" key="3">
    <source>
        <dbReference type="Pfam" id="PF12697"/>
    </source>
</evidence>